<protein>
    <submittedName>
        <fullName evidence="2">Uncharacterized protein</fullName>
    </submittedName>
</protein>
<keyword evidence="1" id="KW-0472">Membrane</keyword>
<evidence type="ECO:0000256" key="1">
    <source>
        <dbReference type="SAM" id="Phobius"/>
    </source>
</evidence>
<name>A0A0D2RD35_GOSRA</name>
<gene>
    <name evidence="2" type="ORF">B456_005G006300</name>
</gene>
<sequence length="97" mass="11213">MTEKLNKTKALTLLPFPSLLSMYIYKLLFVPSITSGFLYMKRLHFAFSRILCLHALVIIIVDTGYYLEREDGGEKYREVLVHIRKMKSRGIEEEGAG</sequence>
<dbReference type="Gramene" id="KJB27556">
    <property type="protein sequence ID" value="KJB27556"/>
    <property type="gene ID" value="B456_005G006300"/>
</dbReference>
<organism evidence="2 3">
    <name type="scientific">Gossypium raimondii</name>
    <name type="common">Peruvian cotton</name>
    <name type="synonym">Gossypium klotzschianum subsp. raimondii</name>
    <dbReference type="NCBI Taxonomy" id="29730"/>
    <lineage>
        <taxon>Eukaryota</taxon>
        <taxon>Viridiplantae</taxon>
        <taxon>Streptophyta</taxon>
        <taxon>Embryophyta</taxon>
        <taxon>Tracheophyta</taxon>
        <taxon>Spermatophyta</taxon>
        <taxon>Magnoliopsida</taxon>
        <taxon>eudicotyledons</taxon>
        <taxon>Gunneridae</taxon>
        <taxon>Pentapetalae</taxon>
        <taxon>rosids</taxon>
        <taxon>malvids</taxon>
        <taxon>Malvales</taxon>
        <taxon>Malvaceae</taxon>
        <taxon>Malvoideae</taxon>
        <taxon>Gossypium</taxon>
    </lineage>
</organism>
<feature type="transmembrane region" description="Helical" evidence="1">
    <location>
        <begin position="46"/>
        <end position="67"/>
    </location>
</feature>
<evidence type="ECO:0000313" key="2">
    <source>
        <dbReference type="EMBL" id="KJB27556.1"/>
    </source>
</evidence>
<reference evidence="2 3" key="1">
    <citation type="journal article" date="2012" name="Nature">
        <title>Repeated polyploidization of Gossypium genomes and the evolution of spinnable cotton fibres.</title>
        <authorList>
            <person name="Paterson A.H."/>
            <person name="Wendel J.F."/>
            <person name="Gundlach H."/>
            <person name="Guo H."/>
            <person name="Jenkins J."/>
            <person name="Jin D."/>
            <person name="Llewellyn D."/>
            <person name="Showmaker K.C."/>
            <person name="Shu S."/>
            <person name="Udall J."/>
            <person name="Yoo M.J."/>
            <person name="Byers R."/>
            <person name="Chen W."/>
            <person name="Doron-Faigenboim A."/>
            <person name="Duke M.V."/>
            <person name="Gong L."/>
            <person name="Grimwood J."/>
            <person name="Grover C."/>
            <person name="Grupp K."/>
            <person name="Hu G."/>
            <person name="Lee T.H."/>
            <person name="Li J."/>
            <person name="Lin L."/>
            <person name="Liu T."/>
            <person name="Marler B.S."/>
            <person name="Page J.T."/>
            <person name="Roberts A.W."/>
            <person name="Romanel E."/>
            <person name="Sanders W.S."/>
            <person name="Szadkowski E."/>
            <person name="Tan X."/>
            <person name="Tang H."/>
            <person name="Xu C."/>
            <person name="Wang J."/>
            <person name="Wang Z."/>
            <person name="Zhang D."/>
            <person name="Zhang L."/>
            <person name="Ashrafi H."/>
            <person name="Bedon F."/>
            <person name="Bowers J.E."/>
            <person name="Brubaker C.L."/>
            <person name="Chee P.W."/>
            <person name="Das S."/>
            <person name="Gingle A.R."/>
            <person name="Haigler C.H."/>
            <person name="Harker D."/>
            <person name="Hoffmann L.V."/>
            <person name="Hovav R."/>
            <person name="Jones D.C."/>
            <person name="Lemke C."/>
            <person name="Mansoor S."/>
            <person name="ur Rahman M."/>
            <person name="Rainville L.N."/>
            <person name="Rambani A."/>
            <person name="Reddy U.K."/>
            <person name="Rong J.K."/>
            <person name="Saranga Y."/>
            <person name="Scheffler B.E."/>
            <person name="Scheffler J.A."/>
            <person name="Stelly D.M."/>
            <person name="Triplett B.A."/>
            <person name="Van Deynze A."/>
            <person name="Vaslin M.F."/>
            <person name="Waghmare V.N."/>
            <person name="Walford S.A."/>
            <person name="Wright R.J."/>
            <person name="Zaki E.A."/>
            <person name="Zhang T."/>
            <person name="Dennis E.S."/>
            <person name="Mayer K.F."/>
            <person name="Peterson D.G."/>
            <person name="Rokhsar D.S."/>
            <person name="Wang X."/>
            <person name="Schmutz J."/>
        </authorList>
    </citation>
    <scope>NUCLEOTIDE SEQUENCE [LARGE SCALE GENOMIC DNA]</scope>
</reference>
<evidence type="ECO:0000313" key="3">
    <source>
        <dbReference type="Proteomes" id="UP000032304"/>
    </source>
</evidence>
<keyword evidence="1" id="KW-0812">Transmembrane</keyword>
<accession>A0A0D2RD35</accession>
<keyword evidence="1" id="KW-1133">Transmembrane helix</keyword>
<dbReference type="AlphaFoldDB" id="A0A0D2RD35"/>
<dbReference type="EMBL" id="CM001744">
    <property type="protein sequence ID" value="KJB27556.1"/>
    <property type="molecule type" value="Genomic_DNA"/>
</dbReference>
<dbReference type="Proteomes" id="UP000032304">
    <property type="component" value="Chromosome 5"/>
</dbReference>
<proteinExistence type="predicted"/>
<keyword evidence="3" id="KW-1185">Reference proteome</keyword>
<feature type="transmembrane region" description="Helical" evidence="1">
    <location>
        <begin position="20"/>
        <end position="39"/>
    </location>
</feature>